<dbReference type="EMBL" id="JAFMYU010000032">
    <property type="protein sequence ID" value="MBO0934521.1"/>
    <property type="molecule type" value="Genomic_DNA"/>
</dbReference>
<keyword evidence="3" id="KW-1185">Reference proteome</keyword>
<dbReference type="AlphaFoldDB" id="A0A939GD66"/>
<dbReference type="Pfam" id="PF18990">
    <property type="entry name" value="DUF5723"/>
    <property type="match status" value="1"/>
</dbReference>
<gene>
    <name evidence="2" type="ORF">J2I48_26155</name>
</gene>
<dbReference type="InterPro" id="IPR043781">
    <property type="entry name" value="DUF5723"/>
</dbReference>
<sequence>MATLCLLPALASAQNLLGLTTSPTSGVHRTYQNPAWLADSPHRVFVSLGAGNLHANNNYVRYQAPFSLLRLITGQVPDEYRRSNGNIKFESTYTQETLDDKPKNATVWGDFRGPALQLAVGNRTVIGLSSRLRVAGQVWGASEQLLSALRASLNSSAFYSIPSRNNAFSVSTNTYAELAASVGHTVLETDEAKLMVGLTIKYLVGFTSGYFVNRGLTYQVLPDANVPSGGYLSVDQVSADFGYTSFLQNQNLTLRSLVNGHPPGRGVGFDLGGAYVYKPDPDGATLRAGIALTDLGGINYTADAYAIDQQKLRFFTSDFNDVRNSEQIVNVIRQKLRVEESQNQGSFTSGLPSSLNTSVDYELPTGLGLQMAYWQDLRSNSAVAMHQPSVVALVPRYEHKWAAVSVPISLVNGAVLAGLSLRAGPIWLGSDNVPGLFGNSSNGIAPRGLDVYGGIAFGFGSRGSTNE</sequence>
<reference evidence="2 3" key="1">
    <citation type="submission" date="2021-03" db="EMBL/GenBank/DDBJ databases">
        <title>Fibrella sp. HMF5036 genome sequencing and assembly.</title>
        <authorList>
            <person name="Kang H."/>
            <person name="Kim H."/>
            <person name="Bae S."/>
            <person name="Joh K."/>
        </authorList>
    </citation>
    <scope>NUCLEOTIDE SEQUENCE [LARGE SCALE GENOMIC DNA]</scope>
    <source>
        <strain evidence="2 3">HMF5036</strain>
    </source>
</reference>
<accession>A0A939GD66</accession>
<organism evidence="2 3">
    <name type="scientific">Fibrella aquatilis</name>
    <dbReference type="NCBI Taxonomy" id="2817059"/>
    <lineage>
        <taxon>Bacteria</taxon>
        <taxon>Pseudomonadati</taxon>
        <taxon>Bacteroidota</taxon>
        <taxon>Cytophagia</taxon>
        <taxon>Cytophagales</taxon>
        <taxon>Spirosomataceae</taxon>
        <taxon>Fibrella</taxon>
    </lineage>
</organism>
<evidence type="ECO:0000259" key="1">
    <source>
        <dbReference type="Pfam" id="PF18990"/>
    </source>
</evidence>
<evidence type="ECO:0000313" key="3">
    <source>
        <dbReference type="Proteomes" id="UP000664795"/>
    </source>
</evidence>
<protein>
    <recommendedName>
        <fullName evidence="1">DUF5723 domain-containing protein</fullName>
    </recommendedName>
</protein>
<proteinExistence type="predicted"/>
<dbReference type="Proteomes" id="UP000664795">
    <property type="component" value="Unassembled WGS sequence"/>
</dbReference>
<feature type="domain" description="DUF5723" evidence="1">
    <location>
        <begin position="34"/>
        <end position="431"/>
    </location>
</feature>
<comment type="caution">
    <text evidence="2">The sequence shown here is derived from an EMBL/GenBank/DDBJ whole genome shotgun (WGS) entry which is preliminary data.</text>
</comment>
<name>A0A939GD66_9BACT</name>
<evidence type="ECO:0000313" key="2">
    <source>
        <dbReference type="EMBL" id="MBO0934521.1"/>
    </source>
</evidence>